<accession>A0A382Y6H8</accession>
<protein>
    <submittedName>
        <fullName evidence="1">Uncharacterized protein</fullName>
    </submittedName>
</protein>
<dbReference type="Gene3D" id="3.40.50.880">
    <property type="match status" value="1"/>
</dbReference>
<dbReference type="EMBL" id="UINC01173175">
    <property type="protein sequence ID" value="SVD78629.1"/>
    <property type="molecule type" value="Genomic_DNA"/>
</dbReference>
<gene>
    <name evidence="1" type="ORF">METZ01_LOCUS431483</name>
</gene>
<evidence type="ECO:0000313" key="1">
    <source>
        <dbReference type="EMBL" id="SVD78629.1"/>
    </source>
</evidence>
<dbReference type="PROSITE" id="PS51273">
    <property type="entry name" value="GATASE_TYPE_1"/>
    <property type="match status" value="1"/>
</dbReference>
<proteinExistence type="predicted"/>
<name>A0A382Y6H8_9ZZZZ</name>
<dbReference type="SUPFAM" id="SSF52317">
    <property type="entry name" value="Class I glutamine amidotransferase-like"/>
    <property type="match status" value="1"/>
</dbReference>
<dbReference type="GO" id="GO:0016787">
    <property type="term" value="F:hydrolase activity"/>
    <property type="evidence" value="ECO:0007669"/>
    <property type="project" value="InterPro"/>
</dbReference>
<reference evidence="1" key="1">
    <citation type="submission" date="2018-05" db="EMBL/GenBank/DDBJ databases">
        <authorList>
            <person name="Lanie J.A."/>
            <person name="Ng W.-L."/>
            <person name="Kazmierczak K.M."/>
            <person name="Andrzejewski T.M."/>
            <person name="Davidsen T.M."/>
            <person name="Wayne K.J."/>
            <person name="Tettelin H."/>
            <person name="Glass J.I."/>
            <person name="Rusch D."/>
            <person name="Podicherti R."/>
            <person name="Tsui H.-C.T."/>
            <person name="Winkler M.E."/>
        </authorList>
    </citation>
    <scope>NUCLEOTIDE SEQUENCE</scope>
</reference>
<dbReference type="Pfam" id="PF07722">
    <property type="entry name" value="Peptidase_C26"/>
    <property type="match status" value="1"/>
</dbReference>
<sequence length="167" mass="18606">MRVDIASGHNERRDCLAQDWANYMANVSPDTFWMPLPNLGEAIADYVRQWQLDGFIFSGGNDLGSCQLRDCTEYTLLNHALRNALPVFGVCRGLQLLQQHANGSLRRCERDVHVATVHPIHLRADLLEFDAPGQANVNSYHQWAVPQHTLAPSLELLAASNDGCVEA</sequence>
<organism evidence="1">
    <name type="scientific">marine metagenome</name>
    <dbReference type="NCBI Taxonomy" id="408172"/>
    <lineage>
        <taxon>unclassified sequences</taxon>
        <taxon>metagenomes</taxon>
        <taxon>ecological metagenomes</taxon>
    </lineage>
</organism>
<dbReference type="AlphaFoldDB" id="A0A382Y6H8"/>
<dbReference type="InterPro" id="IPR029062">
    <property type="entry name" value="Class_I_gatase-like"/>
</dbReference>
<feature type="non-terminal residue" evidence="1">
    <location>
        <position position="167"/>
    </location>
</feature>
<dbReference type="InterPro" id="IPR011697">
    <property type="entry name" value="Peptidase_C26"/>
</dbReference>